<dbReference type="SUPFAM" id="SSF47648">
    <property type="entry name" value="Nucleoside phosphorylase/phosphoribosyltransferase N-terminal domain"/>
    <property type="match status" value="1"/>
</dbReference>
<dbReference type="Pfam" id="PF00591">
    <property type="entry name" value="Glycos_transf_3"/>
    <property type="match status" value="1"/>
</dbReference>
<sequence>MLTLKKIEIDTYRDNVAFLARNCDLYRPEEYQAFKKVEVLNNGCNCLQAKLLIVDDPAIVGPNELGLSEQAFHRLGLAAGASVSIRPAVPPQSLDHVRSKIHGHTLDPGQIEQVISDIAAFRYSEMEIAAFLVSCAGFMTTDEMLSLTQAMAKVGNRLSWKAPIVVDKHCIGGIPGNRTSMIVVPIVAAHGLTIPKTSSRAITSPAGTADTMEVLAKVDLSTRQMQKVVEDCNGCIVWGGHVNLSPADDILISVERPLMIDTREQMVASIMSKKAAAGSTHLLIDIPIGSSAKIRTPTDAMRLRKLFEYVGGKIGLDVSVTVTDGTQPIGNGIGPVLEALDVMAVLEGASGAPADLREKSLRMAGTILENDPALHGGTGYARARHLLDSGAALETMNKIIDAQGRNTSQQELGPLTSEITAPANGVISAIDCFRLARIARYAGAPMDTGAGIRLFKKVGDTVRKGDPLYRIHACFQSDHHFAADFATEASGYTIGGHP</sequence>
<evidence type="ECO:0000313" key="7">
    <source>
        <dbReference type="Proteomes" id="UP001161409"/>
    </source>
</evidence>
<feature type="domain" description="Pyrimidine nucleoside phosphorylase C-terminal" evidence="5">
    <location>
        <begin position="426"/>
        <end position="493"/>
    </location>
</feature>
<dbReference type="InterPro" id="IPR013102">
    <property type="entry name" value="PYNP_C"/>
</dbReference>
<evidence type="ECO:0000259" key="5">
    <source>
        <dbReference type="SMART" id="SM00941"/>
    </source>
</evidence>
<proteinExistence type="inferred from homology"/>
<dbReference type="Gene3D" id="3.40.1030.10">
    <property type="entry name" value="Nucleoside phosphorylase/phosphoribosyltransferase catalytic domain"/>
    <property type="match status" value="1"/>
</dbReference>
<organism evidence="6 7">
    <name type="scientific">Sneathiella chinensis</name>
    <dbReference type="NCBI Taxonomy" id="349750"/>
    <lineage>
        <taxon>Bacteria</taxon>
        <taxon>Pseudomonadati</taxon>
        <taxon>Pseudomonadota</taxon>
        <taxon>Alphaproteobacteria</taxon>
        <taxon>Sneathiellales</taxon>
        <taxon>Sneathiellaceae</taxon>
        <taxon>Sneathiella</taxon>
    </lineage>
</organism>
<reference evidence="6" key="1">
    <citation type="journal article" date="2014" name="Int. J. Syst. Evol. Microbiol.">
        <title>Complete genome of a new Firmicutes species belonging to the dominant human colonic microbiota ('Ruminococcus bicirculans') reveals two chromosomes and a selective capacity to utilize plant glucans.</title>
        <authorList>
            <consortium name="NISC Comparative Sequencing Program"/>
            <person name="Wegmann U."/>
            <person name="Louis P."/>
            <person name="Goesmann A."/>
            <person name="Henrissat B."/>
            <person name="Duncan S.H."/>
            <person name="Flint H.J."/>
        </authorList>
    </citation>
    <scope>NUCLEOTIDE SEQUENCE</scope>
    <source>
        <strain evidence="6">NBRC 103408</strain>
    </source>
</reference>
<dbReference type="InterPro" id="IPR035902">
    <property type="entry name" value="Nuc_phospho_transferase"/>
</dbReference>
<dbReference type="InterPro" id="IPR000312">
    <property type="entry name" value="Glycosyl_Trfase_fam3"/>
</dbReference>
<dbReference type="InterPro" id="IPR000053">
    <property type="entry name" value="Thymidine/pyrmidine_PPase"/>
</dbReference>
<comment type="catalytic activity">
    <reaction evidence="3 4">
        <text>thymidine + phosphate = 2-deoxy-alpha-D-ribose 1-phosphate + thymine</text>
        <dbReference type="Rhea" id="RHEA:16037"/>
        <dbReference type="ChEBI" id="CHEBI:17748"/>
        <dbReference type="ChEBI" id="CHEBI:17821"/>
        <dbReference type="ChEBI" id="CHEBI:43474"/>
        <dbReference type="ChEBI" id="CHEBI:57259"/>
        <dbReference type="EC" id="2.4.2.4"/>
    </reaction>
</comment>
<dbReference type="Gene3D" id="1.20.970.10">
    <property type="entry name" value="Transferase, Pyrimidine Nucleoside Phosphorylase, Chain C"/>
    <property type="match status" value="1"/>
</dbReference>
<dbReference type="EMBL" id="BSNF01000001">
    <property type="protein sequence ID" value="GLQ05092.1"/>
    <property type="molecule type" value="Genomic_DNA"/>
</dbReference>
<evidence type="ECO:0000256" key="3">
    <source>
        <dbReference type="ARBA" id="ARBA00048550"/>
    </source>
</evidence>
<evidence type="ECO:0000256" key="1">
    <source>
        <dbReference type="ARBA" id="ARBA00022676"/>
    </source>
</evidence>
<dbReference type="InterPro" id="IPR013466">
    <property type="entry name" value="Thymidine/AMP_Pase"/>
</dbReference>
<evidence type="ECO:0000313" key="6">
    <source>
        <dbReference type="EMBL" id="GLQ05092.1"/>
    </source>
</evidence>
<dbReference type="NCBIfam" id="NF003338">
    <property type="entry name" value="PRK04350.1"/>
    <property type="match status" value="1"/>
</dbReference>
<dbReference type="NCBIfam" id="TIGR02645">
    <property type="entry name" value="ARCH_P_rylase"/>
    <property type="match status" value="1"/>
</dbReference>
<dbReference type="InterPro" id="IPR036320">
    <property type="entry name" value="Glycosyl_Trfase_fam3_N_dom_sf"/>
</dbReference>
<dbReference type="InterPro" id="IPR017872">
    <property type="entry name" value="Pyrmidine_PPase_CS"/>
</dbReference>
<dbReference type="SMART" id="SM00941">
    <property type="entry name" value="PYNP_C"/>
    <property type="match status" value="1"/>
</dbReference>
<dbReference type="SUPFAM" id="SSF52418">
    <property type="entry name" value="Nucleoside phosphorylase/phosphoribosyltransferase catalytic domain"/>
    <property type="match status" value="1"/>
</dbReference>
<dbReference type="EC" id="2.4.2.4" evidence="4"/>
<protein>
    <recommendedName>
        <fullName evidence="4">Putative thymidine phosphorylase</fullName>
        <ecNumber evidence="4">2.4.2.4</ecNumber>
    </recommendedName>
    <alternativeName>
        <fullName evidence="4">TdRPase</fullName>
    </alternativeName>
</protein>
<keyword evidence="2 4" id="KW-0808">Transferase</keyword>
<dbReference type="InterPro" id="IPR028579">
    <property type="entry name" value="Thym_Pase_Put"/>
</dbReference>
<dbReference type="PROSITE" id="PS00647">
    <property type="entry name" value="THYMID_PHOSPHORYLASE"/>
    <property type="match status" value="1"/>
</dbReference>
<comment type="caution">
    <text evidence="6">The sequence shown here is derived from an EMBL/GenBank/DDBJ whole genome shotgun (WGS) entry which is preliminary data.</text>
</comment>
<dbReference type="Pfam" id="PF02885">
    <property type="entry name" value="Glycos_trans_3N"/>
    <property type="match status" value="1"/>
</dbReference>
<gene>
    <name evidence="6" type="ORF">GCM10007924_03130</name>
</gene>
<keyword evidence="7" id="KW-1185">Reference proteome</keyword>
<dbReference type="InterPro" id="IPR036566">
    <property type="entry name" value="PYNP-like_C_sf"/>
</dbReference>
<reference evidence="6" key="2">
    <citation type="submission" date="2023-01" db="EMBL/GenBank/DDBJ databases">
        <title>Draft genome sequence of Sneathiella chinensis strain NBRC 103408.</title>
        <authorList>
            <person name="Sun Q."/>
            <person name="Mori K."/>
        </authorList>
    </citation>
    <scope>NUCLEOTIDE SEQUENCE</scope>
    <source>
        <strain evidence="6">NBRC 103408</strain>
    </source>
</reference>
<dbReference type="RefSeq" id="WP_169559123.1">
    <property type="nucleotide sequence ID" value="NZ_BSNF01000001.1"/>
</dbReference>
<dbReference type="Pfam" id="PF07831">
    <property type="entry name" value="PYNP_C"/>
    <property type="match status" value="1"/>
</dbReference>
<name>A0ABQ5TZ01_9PROT</name>
<dbReference type="Proteomes" id="UP001161409">
    <property type="component" value="Unassembled WGS sequence"/>
</dbReference>
<dbReference type="PANTHER" id="PTHR10515">
    <property type="entry name" value="THYMIDINE PHOSPHORYLASE"/>
    <property type="match status" value="1"/>
</dbReference>
<comment type="similarity">
    <text evidence="4">Belongs to the thymidine/pyrimidine-nucleoside phosphorylase family. Type 2 subfamily.</text>
</comment>
<evidence type="ECO:0000256" key="4">
    <source>
        <dbReference type="HAMAP-Rule" id="MF_00703"/>
    </source>
</evidence>
<dbReference type="InterPro" id="IPR017459">
    <property type="entry name" value="Glycosyl_Trfase_fam3_N_dom"/>
</dbReference>
<dbReference type="PANTHER" id="PTHR10515:SF0">
    <property type="entry name" value="THYMIDINE PHOSPHORYLASE"/>
    <property type="match status" value="1"/>
</dbReference>
<evidence type="ECO:0000256" key="2">
    <source>
        <dbReference type="ARBA" id="ARBA00022679"/>
    </source>
</evidence>
<dbReference type="SUPFAM" id="SSF54680">
    <property type="entry name" value="Pyrimidine nucleoside phosphorylase C-terminal domain"/>
    <property type="match status" value="1"/>
</dbReference>
<dbReference type="Gene3D" id="3.90.1170.30">
    <property type="entry name" value="Pyrimidine nucleoside phosphorylase-like, C-terminal domain"/>
    <property type="match status" value="1"/>
</dbReference>
<dbReference type="HAMAP" id="MF_00703">
    <property type="entry name" value="Thymid_phosp_2"/>
    <property type="match status" value="1"/>
</dbReference>
<accession>A0ABQ5TZ01</accession>
<keyword evidence="1 4" id="KW-0328">Glycosyltransferase</keyword>